<accession>A0A9X2A6H5</accession>
<organism evidence="2 3">
    <name type="scientific">Moraxella tetraodonis</name>
    <dbReference type="NCBI Taxonomy" id="2767221"/>
    <lineage>
        <taxon>Bacteria</taxon>
        <taxon>Pseudomonadati</taxon>
        <taxon>Pseudomonadota</taxon>
        <taxon>Gammaproteobacteria</taxon>
        <taxon>Moraxellales</taxon>
        <taxon>Moraxellaceae</taxon>
        <taxon>Moraxella</taxon>
    </lineage>
</organism>
<gene>
    <name evidence="2" type="ORF">H9W84_12050</name>
</gene>
<dbReference type="EMBL" id="JACSYB010000006">
    <property type="protein sequence ID" value="MCG8148834.1"/>
    <property type="molecule type" value="Genomic_DNA"/>
</dbReference>
<dbReference type="Proteomes" id="UP001139238">
    <property type="component" value="Unassembled WGS sequence"/>
</dbReference>
<keyword evidence="3" id="KW-1185">Reference proteome</keyword>
<dbReference type="InterPro" id="IPR018958">
    <property type="entry name" value="Knr4/Smi1-like_dom"/>
</dbReference>
<dbReference type="Pfam" id="PF09346">
    <property type="entry name" value="SMI1_KNR4"/>
    <property type="match status" value="1"/>
</dbReference>
<comment type="caution">
    <text evidence="2">The sequence shown here is derived from an EMBL/GenBank/DDBJ whole genome shotgun (WGS) entry which is preliminary data.</text>
</comment>
<reference evidence="2" key="1">
    <citation type="submission" date="2021-08" db="EMBL/GenBank/DDBJ databases">
        <title>Complete genome sequence of Moraxella sp strain PS-22.</title>
        <authorList>
            <person name="Das S.K."/>
        </authorList>
    </citation>
    <scope>NUCLEOTIDE SEQUENCE</scope>
    <source>
        <strain evidence="2">PS-22</strain>
    </source>
</reference>
<sequence>MKVPTMEGINLLYLEINKIFSLSCQPICNSATSKGFGLFFGETLYSPKQMIEYHQQWVGLGYIDTPDNDQVDNPTYPPNTVRPVYINQYWLPFAGEVDNRNYWAIDYDPLADGKVGQIINAGRESNWELRFSFQGDITAFARIIMQRIEAGKTAINAEGKLLICKASIQSNHCITELLKKGEFR</sequence>
<evidence type="ECO:0000313" key="2">
    <source>
        <dbReference type="EMBL" id="MCG8148834.1"/>
    </source>
</evidence>
<name>A0A9X2A6H5_9GAMM</name>
<dbReference type="AlphaFoldDB" id="A0A9X2A6H5"/>
<protein>
    <submittedName>
        <fullName evidence="2">SMI1/KNR4 family protein</fullName>
    </submittedName>
</protein>
<evidence type="ECO:0000313" key="3">
    <source>
        <dbReference type="Proteomes" id="UP001139238"/>
    </source>
</evidence>
<evidence type="ECO:0000259" key="1">
    <source>
        <dbReference type="Pfam" id="PF09346"/>
    </source>
</evidence>
<feature type="domain" description="Knr4/Smi1-like" evidence="1">
    <location>
        <begin position="32"/>
        <end position="124"/>
    </location>
</feature>
<proteinExistence type="predicted"/>